<dbReference type="OrthoDB" id="2972613at2"/>
<dbReference type="EMBL" id="LDYG01000026">
    <property type="protein sequence ID" value="KUP06828.1"/>
    <property type="molecule type" value="Genomic_DNA"/>
</dbReference>
<evidence type="ECO:0000313" key="1">
    <source>
        <dbReference type="EMBL" id="KUP06828.1"/>
    </source>
</evidence>
<dbReference type="Proteomes" id="UP000074108">
    <property type="component" value="Unassembled WGS sequence"/>
</dbReference>
<proteinExistence type="predicted"/>
<dbReference type="Gene3D" id="4.10.280.10">
    <property type="entry name" value="Helix-loop-helix DNA-binding domain"/>
    <property type="match status" value="1"/>
</dbReference>
<dbReference type="InterPro" id="IPR037208">
    <property type="entry name" value="Spo0E-like_sf"/>
</dbReference>
<dbReference type="InterPro" id="IPR018540">
    <property type="entry name" value="Spo0E-like"/>
</dbReference>
<name>A0A147K954_9BACI</name>
<reference evidence="1 2" key="1">
    <citation type="journal article" date="2016" name="Front. Microbiol.">
        <title>Microevolution Analysis of Bacillus coahuilensis Unveils Differences in Phosphorus Acquisition Strategies and Their Regulation.</title>
        <authorList>
            <person name="Gomez-Lunar Z."/>
            <person name="Hernandez-Gonzalez I."/>
            <person name="Rodriguez-Torres M.D."/>
            <person name="Souza V."/>
            <person name="Olmedo-Alvarez G."/>
        </authorList>
    </citation>
    <scope>NUCLEOTIDE SEQUENCE [LARGE SCALE GENOMIC DNA]</scope>
    <source>
        <strain evidence="2">p1.1.43</strain>
    </source>
</reference>
<dbReference type="PATRIC" id="fig|1150625.3.peg.1469"/>
<gene>
    <name evidence="1" type="ORF">Q75_07005</name>
</gene>
<dbReference type="GO" id="GO:0043937">
    <property type="term" value="P:regulation of sporulation"/>
    <property type="evidence" value="ECO:0007669"/>
    <property type="project" value="InterPro"/>
</dbReference>
<sequence>MTKLILLDKIESKRKELLSIAAEQGLTSLAAIEVSQELDQLLNEYNRLYLSKKLSPTT</sequence>
<keyword evidence="2" id="KW-1185">Reference proteome</keyword>
<organism evidence="1 2">
    <name type="scientific">Bacillus coahuilensis p1.1.43</name>
    <dbReference type="NCBI Taxonomy" id="1150625"/>
    <lineage>
        <taxon>Bacteria</taxon>
        <taxon>Bacillati</taxon>
        <taxon>Bacillota</taxon>
        <taxon>Bacilli</taxon>
        <taxon>Bacillales</taxon>
        <taxon>Bacillaceae</taxon>
        <taxon>Bacillus</taxon>
    </lineage>
</organism>
<dbReference type="Pfam" id="PF09388">
    <property type="entry name" value="SpoOE-like"/>
    <property type="match status" value="1"/>
</dbReference>
<dbReference type="AlphaFoldDB" id="A0A147K954"/>
<accession>A0A147K954</accession>
<dbReference type="RefSeq" id="WP_059350872.1">
    <property type="nucleotide sequence ID" value="NZ_LDYG01000026.1"/>
</dbReference>
<dbReference type="GO" id="GO:0046983">
    <property type="term" value="F:protein dimerization activity"/>
    <property type="evidence" value="ECO:0007669"/>
    <property type="project" value="InterPro"/>
</dbReference>
<evidence type="ECO:0000313" key="2">
    <source>
        <dbReference type="Proteomes" id="UP000074108"/>
    </source>
</evidence>
<comment type="caution">
    <text evidence="1">The sequence shown here is derived from an EMBL/GenBank/DDBJ whole genome shotgun (WGS) entry which is preliminary data.</text>
</comment>
<dbReference type="InterPro" id="IPR036638">
    <property type="entry name" value="HLH_DNA-bd_sf"/>
</dbReference>
<dbReference type="SUPFAM" id="SSF140500">
    <property type="entry name" value="BAS1536-like"/>
    <property type="match status" value="1"/>
</dbReference>
<protein>
    <submittedName>
        <fullName evidence="1">Spo0A-P phosphatase</fullName>
    </submittedName>
</protein>
<dbReference type="PANTHER" id="PTHR41263:SF1">
    <property type="entry name" value="ASPARTYL-PHOSPHATE PHOSPHATASE YISI"/>
    <property type="match status" value="1"/>
</dbReference>
<dbReference type="PANTHER" id="PTHR41263">
    <property type="entry name" value="ASPARTYL-PHOSPHATE PHOSPHATASE YISI"/>
    <property type="match status" value="1"/>
</dbReference>
<dbReference type="InterPro" id="IPR053028">
    <property type="entry name" value="Spo0E-like_phosphatase"/>
</dbReference>